<organism evidence="3 4">
    <name type="scientific">Aequorivita ciconiae</name>
    <dbReference type="NCBI Taxonomy" id="2494375"/>
    <lineage>
        <taxon>Bacteria</taxon>
        <taxon>Pseudomonadati</taxon>
        <taxon>Bacteroidota</taxon>
        <taxon>Flavobacteriia</taxon>
        <taxon>Flavobacteriales</taxon>
        <taxon>Flavobacteriaceae</taxon>
        <taxon>Aequorivita</taxon>
    </lineage>
</organism>
<dbReference type="Pfam" id="PF03629">
    <property type="entry name" value="SASA"/>
    <property type="match status" value="1"/>
</dbReference>
<keyword evidence="4" id="KW-1185">Reference proteome</keyword>
<dbReference type="OrthoDB" id="9795554at2"/>
<evidence type="ECO:0000259" key="2">
    <source>
        <dbReference type="Pfam" id="PF03629"/>
    </source>
</evidence>
<dbReference type="SUPFAM" id="SSF52266">
    <property type="entry name" value="SGNH hydrolase"/>
    <property type="match status" value="1"/>
</dbReference>
<sequence length="280" mass="31105">MKGTILSILLCWFIFSCADKKNESVQLFVIAGQSNAMGVGDSSQSIIGEEPCYEYDSKKDSFVTLKDPVGQDDMHFHVAKTGSFIPSFAYNYAKITHQPIYVVQCAKGGSSLSPKAEVKDWGNWDPSGKLLSSSFKKIDLALSALKDEGKGESKLAAIIWSQGENDGEAIGKGNLTAEEYKAGLKNLISEYRERFGSNLPFVIIETGRHASCKECDEGYAIVRKIQGEVAAEDKYTFIGYNETKDFIERKWLKDPVHYNQDALNDIGKKLAKFMVEHNIL</sequence>
<gene>
    <name evidence="3" type="ORF">EI546_10840</name>
</gene>
<dbReference type="InterPro" id="IPR005181">
    <property type="entry name" value="SASA"/>
</dbReference>
<dbReference type="KEGG" id="aev:EI546_10840"/>
<dbReference type="GO" id="GO:0016788">
    <property type="term" value="F:hydrolase activity, acting on ester bonds"/>
    <property type="evidence" value="ECO:0007669"/>
    <property type="project" value="UniProtKB-ARBA"/>
</dbReference>
<dbReference type="PANTHER" id="PTHR31988">
    <property type="entry name" value="ESTERASE, PUTATIVE (DUF303)-RELATED"/>
    <property type="match status" value="1"/>
</dbReference>
<dbReference type="RefSeq" id="WP_128250561.1">
    <property type="nucleotide sequence ID" value="NZ_CP034951.1"/>
</dbReference>
<dbReference type="Gene3D" id="3.40.50.1110">
    <property type="entry name" value="SGNH hydrolase"/>
    <property type="match status" value="1"/>
</dbReference>
<dbReference type="EMBL" id="CP034951">
    <property type="protein sequence ID" value="QAA82188.1"/>
    <property type="molecule type" value="Genomic_DNA"/>
</dbReference>
<evidence type="ECO:0000256" key="1">
    <source>
        <dbReference type="ARBA" id="ARBA00022801"/>
    </source>
</evidence>
<evidence type="ECO:0000313" key="4">
    <source>
        <dbReference type="Proteomes" id="UP000285517"/>
    </source>
</evidence>
<keyword evidence="1" id="KW-0378">Hydrolase</keyword>
<dbReference type="Proteomes" id="UP000285517">
    <property type="component" value="Chromosome"/>
</dbReference>
<protein>
    <recommendedName>
        <fullName evidence="2">Sialate O-acetylesterase domain-containing protein</fullName>
    </recommendedName>
</protein>
<reference evidence="3 4" key="1">
    <citation type="submission" date="2019-01" db="EMBL/GenBank/DDBJ databases">
        <title>Complete genome sequencing of Aequorivita sp. H23M31.</title>
        <authorList>
            <person name="Bae J.-W."/>
        </authorList>
    </citation>
    <scope>NUCLEOTIDE SEQUENCE [LARGE SCALE GENOMIC DNA]</scope>
    <source>
        <strain evidence="3 4">H23M31</strain>
    </source>
</reference>
<feature type="domain" description="Sialate O-acetylesterase" evidence="2">
    <location>
        <begin position="25"/>
        <end position="275"/>
    </location>
</feature>
<dbReference type="InterPro" id="IPR036514">
    <property type="entry name" value="SGNH_hydro_sf"/>
</dbReference>
<name>A0A410G4I4_9FLAO</name>
<dbReference type="AlphaFoldDB" id="A0A410G4I4"/>
<dbReference type="PANTHER" id="PTHR31988:SF19">
    <property type="entry name" value="9-O-ACETYL-N-ACETYLNEURAMINIC ACID DEACETYLASE-RELATED"/>
    <property type="match status" value="1"/>
</dbReference>
<evidence type="ECO:0000313" key="3">
    <source>
        <dbReference type="EMBL" id="QAA82188.1"/>
    </source>
</evidence>
<accession>A0A410G4I4</accession>
<proteinExistence type="predicted"/>
<dbReference type="InterPro" id="IPR052940">
    <property type="entry name" value="Carb_Esterase_6"/>
</dbReference>
<dbReference type="PROSITE" id="PS51257">
    <property type="entry name" value="PROKAR_LIPOPROTEIN"/>
    <property type="match status" value="1"/>
</dbReference>